<protein>
    <submittedName>
        <fullName evidence="3">Uncharacterized protein</fullName>
    </submittedName>
</protein>
<evidence type="ECO:0000256" key="2">
    <source>
        <dbReference type="SAM" id="Phobius"/>
    </source>
</evidence>
<dbReference type="PANTHER" id="PTHR28624:SF1">
    <property type="entry name" value="MITOCHONDRIAL POTASSIUM CHANNEL"/>
    <property type="match status" value="1"/>
</dbReference>
<feature type="transmembrane region" description="Helical" evidence="2">
    <location>
        <begin position="165"/>
        <end position="187"/>
    </location>
</feature>
<feature type="coiled-coil region" evidence="1">
    <location>
        <begin position="60"/>
        <end position="108"/>
    </location>
</feature>
<evidence type="ECO:0000313" key="3">
    <source>
        <dbReference type="EMBL" id="KAG5679274.1"/>
    </source>
</evidence>
<keyword evidence="2" id="KW-1133">Transmembrane helix</keyword>
<keyword evidence="2" id="KW-0812">Transmembrane</keyword>
<name>A0A9J6CB37_POLVA</name>
<comment type="caution">
    <text evidence="3">The sequence shown here is derived from an EMBL/GenBank/DDBJ whole genome shotgun (WGS) entry which is preliminary data.</text>
</comment>
<dbReference type="AlphaFoldDB" id="A0A9J6CB37"/>
<sequence length="266" mass="31459">MLISSSRLVHRTKRLFHVTKSFNKQLETKNDVKDKYKEKLMQISAFTVERYNQIIGFDEIDKEYRKVTALQEELAKIQGKRTNLQLQINQIQKNLTSLQSQIQDCRRGEARYIELMKKEFEVIQEKNNLEEKFDIVDQNERELFAHLQAKINILHEKSRTHTKQWGVITSILGATLGVICTGISAYFRNNDIRRVQQNFQNQFKEQIAIITSDMEKITKGYTDLIEFLQQKEIVKETKNEKKESWASYIGKKTVAVWRWCTFQKSS</sequence>
<reference evidence="3" key="1">
    <citation type="submission" date="2021-03" db="EMBL/GenBank/DDBJ databases">
        <title>Chromosome level genome of the anhydrobiotic midge Polypedilum vanderplanki.</title>
        <authorList>
            <person name="Yoshida Y."/>
            <person name="Kikawada T."/>
            <person name="Gusev O."/>
        </authorList>
    </citation>
    <scope>NUCLEOTIDE SEQUENCE</scope>
    <source>
        <strain evidence="3">NIAS01</strain>
        <tissue evidence="3">Whole body or cell culture</tissue>
    </source>
</reference>
<gene>
    <name evidence="3" type="ORF">PVAND_008853</name>
</gene>
<accession>A0A9J6CB37</accession>
<keyword evidence="4" id="KW-1185">Reference proteome</keyword>
<keyword evidence="2" id="KW-0472">Membrane</keyword>
<evidence type="ECO:0000256" key="1">
    <source>
        <dbReference type="SAM" id="Coils"/>
    </source>
</evidence>
<organism evidence="3 4">
    <name type="scientific">Polypedilum vanderplanki</name>
    <name type="common">Sleeping chironomid midge</name>
    <dbReference type="NCBI Taxonomy" id="319348"/>
    <lineage>
        <taxon>Eukaryota</taxon>
        <taxon>Metazoa</taxon>
        <taxon>Ecdysozoa</taxon>
        <taxon>Arthropoda</taxon>
        <taxon>Hexapoda</taxon>
        <taxon>Insecta</taxon>
        <taxon>Pterygota</taxon>
        <taxon>Neoptera</taxon>
        <taxon>Endopterygota</taxon>
        <taxon>Diptera</taxon>
        <taxon>Nematocera</taxon>
        <taxon>Chironomoidea</taxon>
        <taxon>Chironomidae</taxon>
        <taxon>Chironominae</taxon>
        <taxon>Polypedilum</taxon>
        <taxon>Polypedilum</taxon>
    </lineage>
</organism>
<dbReference type="PANTHER" id="PTHR28624">
    <property type="entry name" value="COILED-COIL DOMAIN-CONTAINING PROTEIN 51"/>
    <property type="match status" value="1"/>
</dbReference>
<proteinExistence type="predicted"/>
<evidence type="ECO:0000313" key="4">
    <source>
        <dbReference type="Proteomes" id="UP001107558"/>
    </source>
</evidence>
<keyword evidence="1" id="KW-0175">Coiled coil</keyword>
<dbReference type="EMBL" id="JADBJN010000002">
    <property type="protein sequence ID" value="KAG5679274.1"/>
    <property type="molecule type" value="Genomic_DNA"/>
</dbReference>
<dbReference type="InterPro" id="IPR037660">
    <property type="entry name" value="CCDC51"/>
</dbReference>
<dbReference type="OrthoDB" id="6243211at2759"/>
<dbReference type="Proteomes" id="UP001107558">
    <property type="component" value="Chromosome 2"/>
</dbReference>